<dbReference type="Pfam" id="PF13482">
    <property type="entry name" value="RNase_H_2"/>
    <property type="match status" value="1"/>
</dbReference>
<protein>
    <recommendedName>
        <fullName evidence="1">YprB ribonuclease H-like domain-containing protein</fullName>
    </recommendedName>
</protein>
<evidence type="ECO:0000259" key="1">
    <source>
        <dbReference type="Pfam" id="PF13482"/>
    </source>
</evidence>
<feature type="domain" description="YprB ribonuclease H-like" evidence="1">
    <location>
        <begin position="47"/>
        <end position="155"/>
    </location>
</feature>
<gene>
    <name evidence="2" type="ORF">A2Z53_01780</name>
</gene>
<name>A0A1F5VPW1_9BACT</name>
<dbReference type="InterPro" id="IPR012337">
    <property type="entry name" value="RNaseH-like_sf"/>
</dbReference>
<dbReference type="SUPFAM" id="SSF53098">
    <property type="entry name" value="Ribonuclease H-like"/>
    <property type="match status" value="1"/>
</dbReference>
<dbReference type="AlphaFoldDB" id="A0A1F5VPW1"/>
<dbReference type="EMBL" id="MFHH01000004">
    <property type="protein sequence ID" value="OGF65407.1"/>
    <property type="molecule type" value="Genomic_DNA"/>
</dbReference>
<evidence type="ECO:0000313" key="3">
    <source>
        <dbReference type="Proteomes" id="UP000177451"/>
    </source>
</evidence>
<dbReference type="Proteomes" id="UP000177451">
    <property type="component" value="Unassembled WGS sequence"/>
</dbReference>
<dbReference type="InterPro" id="IPR038720">
    <property type="entry name" value="YprB_RNase_H-like_dom"/>
</dbReference>
<proteinExistence type="predicted"/>
<organism evidence="2 3">
    <name type="scientific">Candidatus Giovannonibacteria bacterium RIFCSPHIGHO2_02_42_15</name>
    <dbReference type="NCBI Taxonomy" id="1798329"/>
    <lineage>
        <taxon>Bacteria</taxon>
        <taxon>Candidatus Giovannoniibacteriota</taxon>
    </lineage>
</organism>
<dbReference type="GO" id="GO:0003676">
    <property type="term" value="F:nucleic acid binding"/>
    <property type="evidence" value="ECO:0007669"/>
    <property type="project" value="InterPro"/>
</dbReference>
<sequence>MSEPDRIVFDLETKKDFAEVGGRQNLEKLEVSVLSAYSYLKNKFYAFEEKDLWHFEEMLKNSSEVIGFNITGFDLPVLRPYLKISVASLNVIDLMDDVVKGAGFRISLDNLSENTLGSKKSGHGLDAVKWFREGKIEEIKKYCTQDVKLTRDLYEFGKQKGHVFFFSKEKMGKMSIPVNWGKAYTPTIRNILSEAFRRRVSANIDYVARVSDSPGSPENARLVDIHNMTTDSFEAYCHLRKGMRIFKIDKVLSVELTQNSYQLPSEMQSALL</sequence>
<dbReference type="InterPro" id="IPR036397">
    <property type="entry name" value="RNaseH_sf"/>
</dbReference>
<evidence type="ECO:0000313" key="2">
    <source>
        <dbReference type="EMBL" id="OGF65407.1"/>
    </source>
</evidence>
<comment type="caution">
    <text evidence="2">The sequence shown here is derived from an EMBL/GenBank/DDBJ whole genome shotgun (WGS) entry which is preliminary data.</text>
</comment>
<accession>A0A1F5VPW1</accession>
<dbReference type="Gene3D" id="3.30.420.10">
    <property type="entry name" value="Ribonuclease H-like superfamily/Ribonuclease H"/>
    <property type="match status" value="1"/>
</dbReference>
<reference evidence="2 3" key="1">
    <citation type="journal article" date="2016" name="Nat. Commun.">
        <title>Thousands of microbial genomes shed light on interconnected biogeochemical processes in an aquifer system.</title>
        <authorList>
            <person name="Anantharaman K."/>
            <person name="Brown C.T."/>
            <person name="Hug L.A."/>
            <person name="Sharon I."/>
            <person name="Castelle C.J."/>
            <person name="Probst A.J."/>
            <person name="Thomas B.C."/>
            <person name="Singh A."/>
            <person name="Wilkins M.J."/>
            <person name="Karaoz U."/>
            <person name="Brodie E.L."/>
            <person name="Williams K.H."/>
            <person name="Hubbard S.S."/>
            <person name="Banfield J.F."/>
        </authorList>
    </citation>
    <scope>NUCLEOTIDE SEQUENCE [LARGE SCALE GENOMIC DNA]</scope>
</reference>